<organism evidence="1 2">
    <name type="scientific">Xylaria grammica</name>
    <dbReference type="NCBI Taxonomy" id="363999"/>
    <lineage>
        <taxon>Eukaryota</taxon>
        <taxon>Fungi</taxon>
        <taxon>Dikarya</taxon>
        <taxon>Ascomycota</taxon>
        <taxon>Pezizomycotina</taxon>
        <taxon>Sordariomycetes</taxon>
        <taxon>Xylariomycetidae</taxon>
        <taxon>Xylariales</taxon>
        <taxon>Xylariaceae</taxon>
        <taxon>Xylaria</taxon>
    </lineage>
</organism>
<protein>
    <submittedName>
        <fullName evidence="1">Uncharacterized protein</fullName>
    </submittedName>
</protein>
<gene>
    <name evidence="1" type="ORF">EKO27_g10245</name>
</gene>
<reference evidence="1 2" key="1">
    <citation type="submission" date="2018-12" db="EMBL/GenBank/DDBJ databases">
        <title>Draft genome sequence of Xylaria grammica IHI A82.</title>
        <authorList>
            <person name="Buettner E."/>
            <person name="Kellner H."/>
        </authorList>
    </citation>
    <scope>NUCLEOTIDE SEQUENCE [LARGE SCALE GENOMIC DNA]</scope>
    <source>
        <strain evidence="1 2">IHI A82</strain>
    </source>
</reference>
<dbReference type="AlphaFoldDB" id="A0A439CRS2"/>
<evidence type="ECO:0000313" key="1">
    <source>
        <dbReference type="EMBL" id="RWA04857.1"/>
    </source>
</evidence>
<comment type="caution">
    <text evidence="1">The sequence shown here is derived from an EMBL/GenBank/DDBJ whole genome shotgun (WGS) entry which is preliminary data.</text>
</comment>
<name>A0A439CRS2_9PEZI</name>
<sequence>MRLSAYTVALGAFPLALGYDYGYWNVSVNQGWPASGYRYWNLDADYSGTPGVTVHTTWLYSPENGSTITYHNDTNFGSTYNSGDGSGYQPHAERLLAGWLSR</sequence>
<accession>A0A439CRS2</accession>
<evidence type="ECO:0000313" key="2">
    <source>
        <dbReference type="Proteomes" id="UP000286045"/>
    </source>
</evidence>
<proteinExistence type="predicted"/>
<keyword evidence="2" id="KW-1185">Reference proteome</keyword>
<dbReference type="Proteomes" id="UP000286045">
    <property type="component" value="Unassembled WGS sequence"/>
</dbReference>
<dbReference type="EMBL" id="RYZI01000508">
    <property type="protein sequence ID" value="RWA04857.1"/>
    <property type="molecule type" value="Genomic_DNA"/>
</dbReference>